<evidence type="ECO:0000313" key="3">
    <source>
        <dbReference type="Proteomes" id="UP000004816"/>
    </source>
</evidence>
<protein>
    <submittedName>
        <fullName evidence="2">Uncharacterized protein</fullName>
    </submittedName>
</protein>
<sequence length="81" mass="8646">MRYKAAGDTAYGKAKNERRTRRGGASHEPCERGAEDAADRRAGLGPYCCWPSVCSKSPSWISRSAMESGFSCKPGSTSGPT</sequence>
<dbReference type="AlphaFoldDB" id="U1N8B9"/>
<proteinExistence type="predicted"/>
<evidence type="ECO:0000313" key="2">
    <source>
        <dbReference type="EMBL" id="ERG69118.1"/>
    </source>
</evidence>
<dbReference type="EMBL" id="ACZI02000003">
    <property type="protein sequence ID" value="ERG69118.1"/>
    <property type="molecule type" value="Genomic_DNA"/>
</dbReference>
<keyword evidence="3" id="KW-1185">Reference proteome</keyword>
<name>U1N8B9_SEGRC</name>
<accession>U1N8B9</accession>
<evidence type="ECO:0000256" key="1">
    <source>
        <dbReference type="SAM" id="MobiDB-lite"/>
    </source>
</evidence>
<feature type="region of interest" description="Disordered" evidence="1">
    <location>
        <begin position="1"/>
        <end position="36"/>
    </location>
</feature>
<organism evidence="2 3">
    <name type="scientific">Segniliparus rugosus (strain ATCC BAA-974 / DSM 45345 / CCUG 50838 / CIP 108380 / JCM 13579 / CDC 945)</name>
    <dbReference type="NCBI Taxonomy" id="679197"/>
    <lineage>
        <taxon>Bacteria</taxon>
        <taxon>Bacillati</taxon>
        <taxon>Actinomycetota</taxon>
        <taxon>Actinomycetes</taxon>
        <taxon>Mycobacteriales</taxon>
        <taxon>Segniliparaceae</taxon>
        <taxon>Segniliparus</taxon>
    </lineage>
</organism>
<reference evidence="2 3" key="1">
    <citation type="journal article" date="2011" name="Stand. Genomic Sci.">
        <title>High quality draft genome sequence of Segniliparus rugosus CDC 945(T)= (ATCC BAA-974(T)).</title>
        <authorList>
            <person name="Earl A.M."/>
            <person name="Desjardins C.A."/>
            <person name="Fitzgerald M.G."/>
            <person name="Arachchi H.M."/>
            <person name="Zeng Q."/>
            <person name="Mehta T."/>
            <person name="Griggs A."/>
            <person name="Birren B.W."/>
            <person name="Toney N.C."/>
            <person name="Carr J."/>
            <person name="Posey J."/>
            <person name="Butler W.R."/>
        </authorList>
    </citation>
    <scope>NUCLEOTIDE SEQUENCE [LARGE SCALE GENOMIC DNA]</scope>
    <source>
        <strain evidence="3">ATCC BAA-974 / DSM 45345 / CCUG 50838 / CIP 108380 / JCM 13579 / CDC 945</strain>
    </source>
</reference>
<dbReference type="Proteomes" id="UP000004816">
    <property type="component" value="Unassembled WGS sequence"/>
</dbReference>
<dbReference type="HOGENOM" id="CLU_2571903_0_0_11"/>
<gene>
    <name evidence="2" type="ORF">HMPREF9336_04262</name>
</gene>
<comment type="caution">
    <text evidence="2">The sequence shown here is derived from an EMBL/GenBank/DDBJ whole genome shotgun (WGS) entry which is preliminary data.</text>
</comment>